<name>A0ABQ3GMW2_9MICC</name>
<dbReference type="NCBIfam" id="NF038356">
    <property type="entry name" value="actino_DLW39"/>
    <property type="match status" value="1"/>
</dbReference>
<evidence type="ECO:0000313" key="1">
    <source>
        <dbReference type="EMBL" id="GHD11299.1"/>
    </source>
</evidence>
<dbReference type="Proteomes" id="UP000642819">
    <property type="component" value="Unassembled WGS sequence"/>
</dbReference>
<gene>
    <name evidence="1" type="ORF">GCM10008096_25800</name>
</gene>
<reference evidence="2" key="1">
    <citation type="journal article" date="2019" name="Int. J. Syst. Evol. Microbiol.">
        <title>The Global Catalogue of Microorganisms (GCM) 10K type strain sequencing project: providing services to taxonomists for standard genome sequencing and annotation.</title>
        <authorList>
            <consortium name="The Broad Institute Genomics Platform"/>
            <consortium name="The Broad Institute Genome Sequencing Center for Infectious Disease"/>
            <person name="Wu L."/>
            <person name="Ma J."/>
        </authorList>
    </citation>
    <scope>NUCLEOTIDE SEQUENCE [LARGE SCALE GENOMIC DNA]</scope>
    <source>
        <strain evidence="2">KCTC 19466</strain>
    </source>
</reference>
<keyword evidence="2" id="KW-1185">Reference proteome</keyword>
<proteinExistence type="predicted"/>
<sequence length="43" mass="5200">MEEERMRKLLTVAFAVAGILAYRKWRETEEEKAVWSRETDRVD</sequence>
<evidence type="ECO:0000313" key="2">
    <source>
        <dbReference type="Proteomes" id="UP000642819"/>
    </source>
</evidence>
<dbReference type="EMBL" id="BMXK01000011">
    <property type="protein sequence ID" value="GHD11299.1"/>
    <property type="molecule type" value="Genomic_DNA"/>
</dbReference>
<dbReference type="InterPro" id="IPR047990">
    <property type="entry name" value="DLW39-like"/>
</dbReference>
<protein>
    <submittedName>
        <fullName evidence="1">Uncharacterized protein</fullName>
    </submittedName>
</protein>
<accession>A0ABQ3GMW2</accession>
<comment type="caution">
    <text evidence="1">The sequence shown here is derived from an EMBL/GenBank/DDBJ whole genome shotgun (WGS) entry which is preliminary data.</text>
</comment>
<organism evidence="1 2">
    <name type="scientific">Zhihengliuella salsuginis</name>
    <dbReference type="NCBI Taxonomy" id="578222"/>
    <lineage>
        <taxon>Bacteria</taxon>
        <taxon>Bacillati</taxon>
        <taxon>Actinomycetota</taxon>
        <taxon>Actinomycetes</taxon>
        <taxon>Micrococcales</taxon>
        <taxon>Micrococcaceae</taxon>
        <taxon>Zhihengliuella</taxon>
    </lineage>
</organism>